<evidence type="ECO:0000313" key="3">
    <source>
        <dbReference type="Proteomes" id="UP000828390"/>
    </source>
</evidence>
<organism evidence="2 3">
    <name type="scientific">Dreissena polymorpha</name>
    <name type="common">Zebra mussel</name>
    <name type="synonym">Mytilus polymorpha</name>
    <dbReference type="NCBI Taxonomy" id="45954"/>
    <lineage>
        <taxon>Eukaryota</taxon>
        <taxon>Metazoa</taxon>
        <taxon>Spiralia</taxon>
        <taxon>Lophotrochozoa</taxon>
        <taxon>Mollusca</taxon>
        <taxon>Bivalvia</taxon>
        <taxon>Autobranchia</taxon>
        <taxon>Heteroconchia</taxon>
        <taxon>Euheterodonta</taxon>
        <taxon>Imparidentia</taxon>
        <taxon>Neoheterodontei</taxon>
        <taxon>Myida</taxon>
        <taxon>Dreissenoidea</taxon>
        <taxon>Dreissenidae</taxon>
        <taxon>Dreissena</taxon>
    </lineage>
</organism>
<comment type="caution">
    <text evidence="2">The sequence shown here is derived from an EMBL/GenBank/DDBJ whole genome shotgun (WGS) entry which is preliminary data.</text>
</comment>
<protein>
    <submittedName>
        <fullName evidence="2">Uncharacterized protein</fullName>
    </submittedName>
</protein>
<sequence length="204" mass="23563">MDYIAELQRKAEYCQYGAQKDGFICDMIINGINDKKWSEKLMEIPADQLTLERVIQTCRHIELRNAHIKTLQEHPAVHVVRPDKYGKRGGRQNSSNSIMSFFQKCSKCMRFKIVQHSTKDAMYVVKRDILRRLAIVEDVQQLEVVGSTVVALGQAVAMVVVVLTFVFTSQKKTNYLICSNKIHQHMMFTQYKTMAMKRITRSGQ</sequence>
<gene>
    <name evidence="2" type="ORF">DPMN_127506</name>
</gene>
<keyword evidence="1" id="KW-0472">Membrane</keyword>
<accession>A0A9D4GZ27</accession>
<dbReference type="Proteomes" id="UP000828390">
    <property type="component" value="Unassembled WGS sequence"/>
</dbReference>
<reference evidence="2" key="1">
    <citation type="journal article" date="2019" name="bioRxiv">
        <title>The Genome of the Zebra Mussel, Dreissena polymorpha: A Resource for Invasive Species Research.</title>
        <authorList>
            <person name="McCartney M.A."/>
            <person name="Auch B."/>
            <person name="Kono T."/>
            <person name="Mallez S."/>
            <person name="Zhang Y."/>
            <person name="Obille A."/>
            <person name="Becker A."/>
            <person name="Abrahante J.E."/>
            <person name="Garbe J."/>
            <person name="Badalamenti J.P."/>
            <person name="Herman A."/>
            <person name="Mangelson H."/>
            <person name="Liachko I."/>
            <person name="Sullivan S."/>
            <person name="Sone E.D."/>
            <person name="Koren S."/>
            <person name="Silverstein K.A.T."/>
            <person name="Beckman K.B."/>
            <person name="Gohl D.M."/>
        </authorList>
    </citation>
    <scope>NUCLEOTIDE SEQUENCE</scope>
    <source>
        <strain evidence="2">Duluth1</strain>
        <tissue evidence="2">Whole animal</tissue>
    </source>
</reference>
<dbReference type="EMBL" id="JAIWYP010000005">
    <property type="protein sequence ID" value="KAH3825625.1"/>
    <property type="molecule type" value="Genomic_DNA"/>
</dbReference>
<evidence type="ECO:0000313" key="2">
    <source>
        <dbReference type="EMBL" id="KAH3825625.1"/>
    </source>
</evidence>
<keyword evidence="1" id="KW-0812">Transmembrane</keyword>
<dbReference type="AlphaFoldDB" id="A0A9D4GZ27"/>
<reference evidence="2" key="2">
    <citation type="submission" date="2020-11" db="EMBL/GenBank/DDBJ databases">
        <authorList>
            <person name="McCartney M.A."/>
            <person name="Auch B."/>
            <person name="Kono T."/>
            <person name="Mallez S."/>
            <person name="Becker A."/>
            <person name="Gohl D.M."/>
            <person name="Silverstein K.A.T."/>
            <person name="Koren S."/>
            <person name="Bechman K.B."/>
            <person name="Herman A."/>
            <person name="Abrahante J.E."/>
            <person name="Garbe J."/>
        </authorList>
    </citation>
    <scope>NUCLEOTIDE SEQUENCE</scope>
    <source>
        <strain evidence="2">Duluth1</strain>
        <tissue evidence="2">Whole animal</tissue>
    </source>
</reference>
<keyword evidence="3" id="KW-1185">Reference proteome</keyword>
<keyword evidence="1" id="KW-1133">Transmembrane helix</keyword>
<evidence type="ECO:0000256" key="1">
    <source>
        <dbReference type="SAM" id="Phobius"/>
    </source>
</evidence>
<name>A0A9D4GZ27_DREPO</name>
<feature type="transmembrane region" description="Helical" evidence="1">
    <location>
        <begin position="144"/>
        <end position="167"/>
    </location>
</feature>
<proteinExistence type="predicted"/>